<reference evidence="6 7" key="1">
    <citation type="journal article" date="2010" name="Proc. Natl. Acad. Sci. U.S.A.">
        <title>Enigmatic, ultrasmall, uncultivated Archaea.</title>
        <authorList>
            <person name="Baker B.J."/>
            <person name="Comolli L.R."/>
            <person name="Dick G.J."/>
            <person name="Hauser L.J."/>
            <person name="Hyatt D."/>
            <person name="Dill B.D."/>
            <person name="Land M.L."/>
            <person name="Verberkmoes N.C."/>
            <person name="Hettich R.L."/>
            <person name="Banfield J.F."/>
        </authorList>
    </citation>
    <scope>NUCLEOTIDE SEQUENCE [LARGE SCALE GENOMIC DNA]</scope>
</reference>
<feature type="domain" description="HIT" evidence="5">
    <location>
        <begin position="5"/>
        <end position="110"/>
    </location>
</feature>
<feature type="transmembrane region" description="Helical" evidence="4">
    <location>
        <begin position="329"/>
        <end position="349"/>
    </location>
</feature>
<dbReference type="PANTHER" id="PTHR46648">
    <property type="entry name" value="HIT FAMILY PROTEIN 1"/>
    <property type="match status" value="1"/>
</dbReference>
<accession>D2EFV4</accession>
<dbReference type="InterPro" id="IPR036265">
    <property type="entry name" value="HIT-like_sf"/>
</dbReference>
<protein>
    <submittedName>
        <fullName evidence="6">Histidine triad (HIT) protein</fullName>
    </submittedName>
</protein>
<dbReference type="GO" id="GO:0003824">
    <property type="term" value="F:catalytic activity"/>
    <property type="evidence" value="ECO:0007669"/>
    <property type="project" value="InterPro"/>
</dbReference>
<feature type="transmembrane region" description="Helical" evidence="4">
    <location>
        <begin position="445"/>
        <end position="467"/>
    </location>
</feature>
<feature type="active site" description="Tele-AMP-histidine intermediate" evidence="1">
    <location>
        <position position="97"/>
    </location>
</feature>
<evidence type="ECO:0000313" key="7">
    <source>
        <dbReference type="Proteomes" id="UP000009375"/>
    </source>
</evidence>
<feature type="short sequence motif" description="Histidine triad motif" evidence="2 3">
    <location>
        <begin position="95"/>
        <end position="99"/>
    </location>
</feature>
<dbReference type="InterPro" id="IPR001310">
    <property type="entry name" value="Histidine_triad_HIT"/>
</dbReference>
<evidence type="ECO:0000256" key="4">
    <source>
        <dbReference type="SAM" id="Phobius"/>
    </source>
</evidence>
<dbReference type="Proteomes" id="UP000009375">
    <property type="component" value="Unassembled WGS sequence"/>
</dbReference>
<evidence type="ECO:0000256" key="2">
    <source>
        <dbReference type="PIRSR" id="PIRSR601310-3"/>
    </source>
</evidence>
<dbReference type="Pfam" id="PF01230">
    <property type="entry name" value="HIT"/>
    <property type="match status" value="1"/>
</dbReference>
<evidence type="ECO:0000259" key="5">
    <source>
        <dbReference type="PROSITE" id="PS51084"/>
    </source>
</evidence>
<proteinExistence type="predicted"/>
<gene>
    <name evidence="6" type="ORF">BJBARM4_0632</name>
</gene>
<feature type="transmembrane region" description="Helical" evidence="4">
    <location>
        <begin position="390"/>
        <end position="413"/>
    </location>
</feature>
<evidence type="ECO:0000313" key="6">
    <source>
        <dbReference type="EMBL" id="EEZ92797.1"/>
    </source>
</evidence>
<keyword evidence="4" id="KW-0472">Membrane</keyword>
<dbReference type="PANTHER" id="PTHR46648:SF1">
    <property type="entry name" value="ADENOSINE 5'-MONOPHOSPHORAMIDASE HNT1"/>
    <property type="match status" value="1"/>
</dbReference>
<feature type="transmembrane region" description="Helical" evidence="4">
    <location>
        <begin position="154"/>
        <end position="175"/>
    </location>
</feature>
<evidence type="ECO:0000256" key="1">
    <source>
        <dbReference type="PIRSR" id="PIRSR601310-1"/>
    </source>
</evidence>
<dbReference type="SUPFAM" id="SSF54197">
    <property type="entry name" value="HIT-like"/>
    <property type="match status" value="1"/>
</dbReference>
<evidence type="ECO:0000256" key="3">
    <source>
        <dbReference type="PROSITE-ProRule" id="PRU00464"/>
    </source>
</evidence>
<keyword evidence="4" id="KW-0812">Transmembrane</keyword>
<dbReference type="Gene3D" id="3.30.428.10">
    <property type="entry name" value="HIT-like"/>
    <property type="match status" value="1"/>
</dbReference>
<feature type="transmembrane region" description="Helical" evidence="4">
    <location>
        <begin position="361"/>
        <end position="381"/>
    </location>
</feature>
<organism evidence="6 7">
    <name type="scientific">Candidatus Parvarchaeum acidiphilum ARMAN-4</name>
    <dbReference type="NCBI Taxonomy" id="662760"/>
    <lineage>
        <taxon>Archaea</taxon>
        <taxon>Candidatus Parvarchaeota</taxon>
        <taxon>Candidatus Parvarchaeum</taxon>
    </lineage>
</organism>
<dbReference type="CDD" id="cd01277">
    <property type="entry name" value="HINT_subgroup"/>
    <property type="match status" value="1"/>
</dbReference>
<dbReference type="PROSITE" id="PS51084">
    <property type="entry name" value="HIT_2"/>
    <property type="match status" value="1"/>
</dbReference>
<name>D2EFV4_PARA4</name>
<keyword evidence="4" id="KW-1133">Transmembrane helix</keyword>
<dbReference type="AlphaFoldDB" id="D2EFV4"/>
<dbReference type="InterPro" id="IPR011146">
    <property type="entry name" value="HIT-like"/>
</dbReference>
<sequence length="472" mass="52010">MEECIFCKIIKNEIKASTIFEDDRFIAFLDKSPIFKGHTLLIPKKHIETIFDFSEDYLKDLAVETKRIAEGVKKGIGCDGILLINNNIVSQSVPHFHVHIIPREKGKPLRGFMWPRTRYKNEIEEEEFKAKIEKAIEMLKSDNIVRVSMEAKQAIIVSIAFIFLLVFAFNAVHAVGYGHSKVTLTQYSVNISQGSSADIGFTIALFNGSYWGTSLAESPLNSYITFTPSVSDQDPTYSGTLAINVAKGTPIGTYKFNISATGDDPSVSSVQLTVNVLNSTNSTAPSVTPPVVSTSKPTNYFDYVGSIFLVVIIVLLGLGLLMKRKFVKAANYTMLGSIILSLAAAAYLLAYDSLLRISGALHYDILIVFFILTIILAYLVYGNKKMHRNALLILGSLSALFVLAMFLDAILGLPLTQVSGSLSYGFNYLFGFGAPSTYSSYNISFAFSLLLLSVTATSILSLFSYFFEVKKK</sequence>
<dbReference type="InterPro" id="IPR039384">
    <property type="entry name" value="HINT"/>
</dbReference>
<dbReference type="EMBL" id="GG730049">
    <property type="protein sequence ID" value="EEZ92797.1"/>
    <property type="molecule type" value="Genomic_DNA"/>
</dbReference>
<dbReference type="GO" id="GO:0009117">
    <property type="term" value="P:nucleotide metabolic process"/>
    <property type="evidence" value="ECO:0007669"/>
    <property type="project" value="TreeGrafter"/>
</dbReference>
<feature type="transmembrane region" description="Helical" evidence="4">
    <location>
        <begin position="303"/>
        <end position="322"/>
    </location>
</feature>
<dbReference type="PRINTS" id="PR00332">
    <property type="entry name" value="HISTRIAD"/>
</dbReference>